<feature type="region of interest" description="Disordered" evidence="1">
    <location>
        <begin position="51"/>
        <end position="76"/>
    </location>
</feature>
<dbReference type="AlphaFoldDB" id="Q7ULJ7"/>
<dbReference type="STRING" id="243090.RB9462"/>
<accession>Q7ULJ7</accession>
<feature type="compositionally biased region" description="Polar residues" evidence="1">
    <location>
        <begin position="51"/>
        <end position="64"/>
    </location>
</feature>
<protein>
    <submittedName>
        <fullName evidence="2">Uncharacterized protein</fullName>
    </submittedName>
</protein>
<reference evidence="2 3" key="1">
    <citation type="journal article" date="2003" name="Proc. Natl. Acad. Sci. U.S.A.">
        <title>Complete genome sequence of the marine planctomycete Pirellula sp. strain 1.</title>
        <authorList>
            <person name="Gloeckner F.O."/>
            <person name="Kube M."/>
            <person name="Bauer M."/>
            <person name="Teeling H."/>
            <person name="Lombardot T."/>
            <person name="Ludwig W."/>
            <person name="Gade D."/>
            <person name="Beck A."/>
            <person name="Borzym K."/>
            <person name="Heitmann K."/>
            <person name="Rabus R."/>
            <person name="Schlesner H."/>
            <person name="Amann R."/>
            <person name="Reinhardt R."/>
        </authorList>
    </citation>
    <scope>NUCLEOTIDE SEQUENCE [LARGE SCALE GENOMIC DNA]</scope>
    <source>
        <strain evidence="3">DSM 10527 / NCIMB 13988 / SH1</strain>
    </source>
</reference>
<dbReference type="Proteomes" id="UP000001025">
    <property type="component" value="Chromosome"/>
</dbReference>
<proteinExistence type="predicted"/>
<evidence type="ECO:0000313" key="2">
    <source>
        <dbReference type="EMBL" id="CAD76280.1"/>
    </source>
</evidence>
<dbReference type="InParanoid" id="Q7ULJ7"/>
<sequence length="76" mass="8331">MAQMERSQNDSSRSDRGDQEPEKKLSLTENSTNHVFCGVKAVFGALGSQKPSKQFAINSPTALATSEEYPYLPAPR</sequence>
<gene>
    <name evidence="2" type="ordered locus">RB9462</name>
</gene>
<dbReference type="KEGG" id="rba:RB9462"/>
<name>Q7ULJ7_RHOBA</name>
<dbReference type="EnsemblBacteria" id="CAD76280">
    <property type="protein sequence ID" value="CAD76280"/>
    <property type="gene ID" value="RB9462"/>
</dbReference>
<feature type="compositionally biased region" description="Polar residues" evidence="1">
    <location>
        <begin position="1"/>
        <end position="11"/>
    </location>
</feature>
<evidence type="ECO:0000256" key="1">
    <source>
        <dbReference type="SAM" id="MobiDB-lite"/>
    </source>
</evidence>
<dbReference type="EMBL" id="BX294149">
    <property type="protein sequence ID" value="CAD76280.1"/>
    <property type="molecule type" value="Genomic_DNA"/>
</dbReference>
<feature type="region of interest" description="Disordered" evidence="1">
    <location>
        <begin position="1"/>
        <end position="30"/>
    </location>
</feature>
<organism evidence="2 3">
    <name type="scientific">Rhodopirellula baltica (strain DSM 10527 / NCIMB 13988 / SH1)</name>
    <dbReference type="NCBI Taxonomy" id="243090"/>
    <lineage>
        <taxon>Bacteria</taxon>
        <taxon>Pseudomonadati</taxon>
        <taxon>Planctomycetota</taxon>
        <taxon>Planctomycetia</taxon>
        <taxon>Pirellulales</taxon>
        <taxon>Pirellulaceae</taxon>
        <taxon>Rhodopirellula</taxon>
    </lineage>
</organism>
<dbReference type="HOGENOM" id="CLU_2652062_0_0_0"/>
<evidence type="ECO:0000313" key="3">
    <source>
        <dbReference type="Proteomes" id="UP000001025"/>
    </source>
</evidence>
<feature type="compositionally biased region" description="Basic and acidic residues" evidence="1">
    <location>
        <begin position="12"/>
        <end position="26"/>
    </location>
</feature>
<keyword evidence="3" id="KW-1185">Reference proteome</keyword>